<gene>
    <name evidence="1" type="ORF">TNIN_369151</name>
</gene>
<dbReference type="Proteomes" id="UP000886998">
    <property type="component" value="Unassembled WGS sequence"/>
</dbReference>
<dbReference type="OrthoDB" id="411823at2759"/>
<dbReference type="EMBL" id="BMAV01000544">
    <property type="protein sequence ID" value="GFY37900.1"/>
    <property type="molecule type" value="Genomic_DNA"/>
</dbReference>
<reference evidence="1" key="1">
    <citation type="submission" date="2020-08" db="EMBL/GenBank/DDBJ databases">
        <title>Multicomponent nature underlies the extraordinary mechanical properties of spider dragline silk.</title>
        <authorList>
            <person name="Kono N."/>
            <person name="Nakamura H."/>
            <person name="Mori M."/>
            <person name="Yoshida Y."/>
            <person name="Ohtoshi R."/>
            <person name="Malay A.D."/>
            <person name="Moran D.A.P."/>
            <person name="Tomita M."/>
            <person name="Numata K."/>
            <person name="Arakawa K."/>
        </authorList>
    </citation>
    <scope>NUCLEOTIDE SEQUENCE</scope>
</reference>
<protein>
    <submittedName>
        <fullName evidence="1">Uncharacterized protein</fullName>
    </submittedName>
</protein>
<evidence type="ECO:0000313" key="2">
    <source>
        <dbReference type="Proteomes" id="UP000886998"/>
    </source>
</evidence>
<dbReference type="AlphaFoldDB" id="A0A8X6WNE6"/>
<organism evidence="1 2">
    <name type="scientific">Trichonephila inaurata madagascariensis</name>
    <dbReference type="NCBI Taxonomy" id="2747483"/>
    <lineage>
        <taxon>Eukaryota</taxon>
        <taxon>Metazoa</taxon>
        <taxon>Ecdysozoa</taxon>
        <taxon>Arthropoda</taxon>
        <taxon>Chelicerata</taxon>
        <taxon>Arachnida</taxon>
        <taxon>Araneae</taxon>
        <taxon>Araneomorphae</taxon>
        <taxon>Entelegynae</taxon>
        <taxon>Araneoidea</taxon>
        <taxon>Nephilidae</taxon>
        <taxon>Trichonephila</taxon>
        <taxon>Trichonephila inaurata</taxon>
    </lineage>
</organism>
<evidence type="ECO:0000313" key="1">
    <source>
        <dbReference type="EMBL" id="GFY37900.1"/>
    </source>
</evidence>
<keyword evidence="2" id="KW-1185">Reference proteome</keyword>
<name>A0A8X6WNE6_9ARAC</name>
<accession>A0A8X6WNE6</accession>
<comment type="caution">
    <text evidence="1">The sequence shown here is derived from an EMBL/GenBank/DDBJ whole genome shotgun (WGS) entry which is preliminary data.</text>
</comment>
<proteinExistence type="predicted"/>
<sequence>MSYASRARHSKYEKLIVDLLEERKMQIFTSCFIKSDAKTISYEALFAISGILPIDLVILNNLRSGKLFEYQPWHAGWTIPVSLLPHPSW</sequence>